<dbReference type="InterPro" id="IPR036890">
    <property type="entry name" value="HATPase_C_sf"/>
</dbReference>
<dbReference type="SMART" id="SM00387">
    <property type="entry name" value="HATPase_c"/>
    <property type="match status" value="1"/>
</dbReference>
<dbReference type="InterPro" id="IPR005467">
    <property type="entry name" value="His_kinase_dom"/>
</dbReference>
<dbReference type="InterPro" id="IPR001789">
    <property type="entry name" value="Sig_transdc_resp-reg_receiver"/>
</dbReference>
<dbReference type="Gene3D" id="3.30.450.20">
    <property type="entry name" value="PAS domain"/>
    <property type="match status" value="1"/>
</dbReference>
<evidence type="ECO:0000256" key="6">
    <source>
        <dbReference type="PROSITE-ProRule" id="PRU00169"/>
    </source>
</evidence>
<dbReference type="NCBIfam" id="TIGR00229">
    <property type="entry name" value="sensory_box"/>
    <property type="match status" value="1"/>
</dbReference>
<dbReference type="SMART" id="SM00091">
    <property type="entry name" value="PAS"/>
    <property type="match status" value="2"/>
</dbReference>
<evidence type="ECO:0000259" key="7">
    <source>
        <dbReference type="PROSITE" id="PS50109"/>
    </source>
</evidence>
<dbReference type="GO" id="GO:0000155">
    <property type="term" value="F:phosphorelay sensor kinase activity"/>
    <property type="evidence" value="ECO:0007669"/>
    <property type="project" value="InterPro"/>
</dbReference>
<dbReference type="PRINTS" id="PR00344">
    <property type="entry name" value="BCTRLSENSOR"/>
</dbReference>
<dbReference type="SUPFAM" id="SSF47384">
    <property type="entry name" value="Homodimeric domain of signal transducing histidine kinase"/>
    <property type="match status" value="1"/>
</dbReference>
<dbReference type="PROSITE" id="PS50109">
    <property type="entry name" value="HIS_KIN"/>
    <property type="match status" value="1"/>
</dbReference>
<evidence type="ECO:0000259" key="9">
    <source>
        <dbReference type="PROSITE" id="PS50112"/>
    </source>
</evidence>
<dbReference type="InterPro" id="IPR011006">
    <property type="entry name" value="CheY-like_superfamily"/>
</dbReference>
<dbReference type="Pfam" id="PF08447">
    <property type="entry name" value="PAS_3"/>
    <property type="match status" value="1"/>
</dbReference>
<feature type="domain" description="Response regulatory" evidence="8">
    <location>
        <begin position="516"/>
        <end position="633"/>
    </location>
</feature>
<evidence type="ECO:0000313" key="11">
    <source>
        <dbReference type="Proteomes" id="UP000294593"/>
    </source>
</evidence>
<evidence type="ECO:0000256" key="4">
    <source>
        <dbReference type="ARBA" id="ARBA00022679"/>
    </source>
</evidence>
<dbReference type="Pfam" id="PF02518">
    <property type="entry name" value="HATPase_c"/>
    <property type="match status" value="1"/>
</dbReference>
<dbReference type="InterPro" id="IPR036097">
    <property type="entry name" value="HisK_dim/P_sf"/>
</dbReference>
<sequence length="637" mass="69705">MSSPEMAQAAPDLVPPLAVLQLLDAAWFLADADGRASQACAKVTAWLGAGFGAGHWQDLVHPDDRALAEGQPVGERGADRRWRMADGSWRWFAHRSQPMGAQTLHVLQDIDARKRQEIAHSDAAGLLDSLRLHLPGVFYKLDADEQGVPHVTFVSEAVRELLEYEPEEVEADFRRIFDRVHPDDRERFQAIVANALRTNADTTFEYRVVLPRKGVRHVAGRACSALQSTGRHARFGYQHDITEQKLYQEALVQARAAEQASAVKSEFLSRMSHELRTPLNAILGFAQLLKMSTAEPLGAEQWERVDVLERAGRHLLALVNDVLDLSRIEAGHMALHMGAMGVRGVFDEVHSLVVSTAHAHGVSLHRPLLPEQPQGPLAVRADMLRLQQVLVNLMTNAIKYNRPGGDVWLAASLVGSEVCLTVRDNGQGMTPEQQAHLFEPFNRLGAEGSDIDGSGIGMVIVQRLVQWMGGRLSLRSAPGEGTEVSVFLPRAESQEVAAPLAALPLRGDQAMQRPVDILCVEDNEVNIALLTSILELRPACALRVARSGAEALQHVAQRRPDLMLIDMQLGDMSGLDLASSLDRDACTAGIPRIALSADAMPGTIREAQARGFQAYVTKPVDVRPFLATLDQAIDQLA</sequence>
<dbReference type="SUPFAM" id="SSF55874">
    <property type="entry name" value="ATPase domain of HSP90 chaperone/DNA topoisomerase II/histidine kinase"/>
    <property type="match status" value="1"/>
</dbReference>
<dbReference type="InterPro" id="IPR035965">
    <property type="entry name" value="PAS-like_dom_sf"/>
</dbReference>
<dbReference type="PROSITE" id="PS50110">
    <property type="entry name" value="RESPONSE_REGULATORY"/>
    <property type="match status" value="1"/>
</dbReference>
<evidence type="ECO:0000256" key="3">
    <source>
        <dbReference type="ARBA" id="ARBA00022553"/>
    </source>
</evidence>
<dbReference type="EMBL" id="SNXW01000010">
    <property type="protein sequence ID" value="TDP80856.1"/>
    <property type="molecule type" value="Genomic_DNA"/>
</dbReference>
<reference evidence="10 11" key="1">
    <citation type="submission" date="2019-03" db="EMBL/GenBank/DDBJ databases">
        <title>Genomic Encyclopedia of Type Strains, Phase IV (KMG-IV): sequencing the most valuable type-strain genomes for metagenomic binning, comparative biology and taxonomic classification.</title>
        <authorList>
            <person name="Goeker M."/>
        </authorList>
    </citation>
    <scope>NUCLEOTIDE SEQUENCE [LARGE SCALE GENOMIC DNA]</scope>
    <source>
        <strain evidence="10 11">DSM 11901</strain>
    </source>
</reference>
<accession>A0A4R6R5N1</accession>
<dbReference type="SUPFAM" id="SSF52172">
    <property type="entry name" value="CheY-like"/>
    <property type="match status" value="1"/>
</dbReference>
<dbReference type="PANTHER" id="PTHR43047">
    <property type="entry name" value="TWO-COMPONENT HISTIDINE PROTEIN KINASE"/>
    <property type="match status" value="1"/>
</dbReference>
<evidence type="ECO:0000259" key="8">
    <source>
        <dbReference type="PROSITE" id="PS50110"/>
    </source>
</evidence>
<dbReference type="AlphaFoldDB" id="A0A4R6R5N1"/>
<dbReference type="InterPro" id="IPR003661">
    <property type="entry name" value="HisK_dim/P_dom"/>
</dbReference>
<evidence type="ECO:0000256" key="5">
    <source>
        <dbReference type="ARBA" id="ARBA00022777"/>
    </source>
</evidence>
<dbReference type="SUPFAM" id="SSF55785">
    <property type="entry name" value="PYP-like sensor domain (PAS domain)"/>
    <property type="match status" value="2"/>
</dbReference>
<feature type="domain" description="Histidine kinase" evidence="7">
    <location>
        <begin position="270"/>
        <end position="492"/>
    </location>
</feature>
<evidence type="ECO:0000256" key="1">
    <source>
        <dbReference type="ARBA" id="ARBA00000085"/>
    </source>
</evidence>
<feature type="modified residue" description="4-aspartylphosphate" evidence="6">
    <location>
        <position position="566"/>
    </location>
</feature>
<feature type="domain" description="PAS" evidence="9">
    <location>
        <begin position="144"/>
        <end position="199"/>
    </location>
</feature>
<dbReference type="SMART" id="SM00388">
    <property type="entry name" value="HisKA"/>
    <property type="match status" value="1"/>
</dbReference>
<proteinExistence type="predicted"/>
<keyword evidence="11" id="KW-1185">Reference proteome</keyword>
<dbReference type="InterPro" id="IPR013655">
    <property type="entry name" value="PAS_fold_3"/>
</dbReference>
<dbReference type="CDD" id="cd00130">
    <property type="entry name" value="PAS"/>
    <property type="match status" value="1"/>
</dbReference>
<dbReference type="PANTHER" id="PTHR43047:SF72">
    <property type="entry name" value="OSMOSENSING HISTIDINE PROTEIN KINASE SLN1"/>
    <property type="match status" value="1"/>
</dbReference>
<dbReference type="RefSeq" id="WP_166643606.1">
    <property type="nucleotide sequence ID" value="NZ_SNXW01000010.1"/>
</dbReference>
<organism evidence="10 11">
    <name type="scientific">Aquabacterium commune</name>
    <dbReference type="NCBI Taxonomy" id="70586"/>
    <lineage>
        <taxon>Bacteria</taxon>
        <taxon>Pseudomonadati</taxon>
        <taxon>Pseudomonadota</taxon>
        <taxon>Betaproteobacteria</taxon>
        <taxon>Burkholderiales</taxon>
        <taxon>Aquabacterium</taxon>
    </lineage>
</organism>
<comment type="caution">
    <text evidence="10">The sequence shown here is derived from an EMBL/GenBank/DDBJ whole genome shotgun (WGS) entry which is preliminary data.</text>
</comment>
<dbReference type="EC" id="2.7.13.3" evidence="2"/>
<gene>
    <name evidence="10" type="ORF">EV672_11071</name>
</gene>
<keyword evidence="3 6" id="KW-0597">Phosphoprotein</keyword>
<comment type="catalytic activity">
    <reaction evidence="1">
        <text>ATP + protein L-histidine = ADP + protein N-phospho-L-histidine.</text>
        <dbReference type="EC" id="2.7.13.3"/>
    </reaction>
</comment>
<dbReference type="InterPro" id="IPR004358">
    <property type="entry name" value="Sig_transdc_His_kin-like_C"/>
</dbReference>
<dbReference type="Pfam" id="PF00072">
    <property type="entry name" value="Response_reg"/>
    <property type="match status" value="1"/>
</dbReference>
<dbReference type="Gene3D" id="1.10.287.130">
    <property type="match status" value="1"/>
</dbReference>
<dbReference type="InterPro" id="IPR000014">
    <property type="entry name" value="PAS"/>
</dbReference>
<dbReference type="SMART" id="SM00448">
    <property type="entry name" value="REC"/>
    <property type="match status" value="1"/>
</dbReference>
<protein>
    <recommendedName>
        <fullName evidence="2">histidine kinase</fullName>
        <ecNumber evidence="2">2.7.13.3</ecNumber>
    </recommendedName>
</protein>
<name>A0A4R6R5N1_9BURK</name>
<dbReference type="CDD" id="cd00082">
    <property type="entry name" value="HisKA"/>
    <property type="match status" value="1"/>
</dbReference>
<keyword evidence="5" id="KW-0418">Kinase</keyword>
<dbReference type="Gene3D" id="3.40.50.2300">
    <property type="match status" value="1"/>
</dbReference>
<dbReference type="InterPro" id="IPR003594">
    <property type="entry name" value="HATPase_dom"/>
</dbReference>
<evidence type="ECO:0000313" key="10">
    <source>
        <dbReference type="EMBL" id="TDP80856.1"/>
    </source>
</evidence>
<keyword evidence="4" id="KW-0808">Transferase</keyword>
<dbReference type="Gene3D" id="3.30.565.10">
    <property type="entry name" value="Histidine kinase-like ATPase, C-terminal domain"/>
    <property type="match status" value="1"/>
</dbReference>
<dbReference type="Proteomes" id="UP000294593">
    <property type="component" value="Unassembled WGS sequence"/>
</dbReference>
<dbReference type="GO" id="GO:0005886">
    <property type="term" value="C:plasma membrane"/>
    <property type="evidence" value="ECO:0007669"/>
    <property type="project" value="TreeGrafter"/>
</dbReference>
<dbReference type="GO" id="GO:0009927">
    <property type="term" value="F:histidine phosphotransfer kinase activity"/>
    <property type="evidence" value="ECO:0007669"/>
    <property type="project" value="TreeGrafter"/>
</dbReference>
<dbReference type="CDD" id="cd00075">
    <property type="entry name" value="HATPase"/>
    <property type="match status" value="1"/>
</dbReference>
<dbReference type="Pfam" id="PF00512">
    <property type="entry name" value="HisKA"/>
    <property type="match status" value="1"/>
</dbReference>
<evidence type="ECO:0000256" key="2">
    <source>
        <dbReference type="ARBA" id="ARBA00012438"/>
    </source>
</evidence>
<dbReference type="PROSITE" id="PS50112">
    <property type="entry name" value="PAS"/>
    <property type="match status" value="1"/>
</dbReference>